<evidence type="ECO:0000313" key="9">
    <source>
        <dbReference type="Proteomes" id="UP001165060"/>
    </source>
</evidence>
<dbReference type="InterPro" id="IPR027417">
    <property type="entry name" value="P-loop_NTPase"/>
</dbReference>
<protein>
    <recommendedName>
        <fullName evidence="4">Kinesin-like protein</fullName>
    </recommendedName>
</protein>
<dbReference type="Gene3D" id="3.40.850.10">
    <property type="entry name" value="Kinesin motor domain"/>
    <property type="match status" value="1"/>
</dbReference>
<name>A0ABQ6MU33_9STRA</name>
<evidence type="ECO:0000256" key="2">
    <source>
        <dbReference type="ARBA" id="ARBA00022840"/>
    </source>
</evidence>
<dbReference type="InterPro" id="IPR036961">
    <property type="entry name" value="Kinesin_motor_dom_sf"/>
</dbReference>
<evidence type="ECO:0000256" key="4">
    <source>
        <dbReference type="RuleBase" id="RU000394"/>
    </source>
</evidence>
<dbReference type="PANTHER" id="PTHR47968:SF50">
    <property type="entry name" value="KINESIN-LIKE PROTEIN"/>
    <property type="match status" value="1"/>
</dbReference>
<dbReference type="Pfam" id="PF00225">
    <property type="entry name" value="Kinesin"/>
    <property type="match status" value="1"/>
</dbReference>
<keyword evidence="4" id="KW-0493">Microtubule</keyword>
<dbReference type="EMBL" id="BRYB01000547">
    <property type="protein sequence ID" value="GMI32412.1"/>
    <property type="molecule type" value="Genomic_DNA"/>
</dbReference>
<evidence type="ECO:0000256" key="5">
    <source>
        <dbReference type="SAM" id="Coils"/>
    </source>
</evidence>
<accession>A0ABQ6MU33</accession>
<dbReference type="Proteomes" id="UP001165060">
    <property type="component" value="Unassembled WGS sequence"/>
</dbReference>
<comment type="similarity">
    <text evidence="3 4">Belongs to the TRAFAC class myosin-kinesin ATPase superfamily. Kinesin family.</text>
</comment>
<dbReference type="InterPro" id="IPR001752">
    <property type="entry name" value="Kinesin_motor_dom"/>
</dbReference>
<gene>
    <name evidence="8" type="ORF">TeGR_g11550</name>
</gene>
<feature type="region of interest" description="Disordered" evidence="6">
    <location>
        <begin position="596"/>
        <end position="662"/>
    </location>
</feature>
<keyword evidence="5" id="KW-0175">Coiled coil</keyword>
<feature type="domain" description="Kinesin motor" evidence="7">
    <location>
        <begin position="1"/>
        <end position="225"/>
    </location>
</feature>
<feature type="compositionally biased region" description="Basic and acidic residues" evidence="6">
    <location>
        <begin position="640"/>
        <end position="662"/>
    </location>
</feature>
<evidence type="ECO:0000256" key="3">
    <source>
        <dbReference type="PROSITE-ProRule" id="PRU00283"/>
    </source>
</evidence>
<proteinExistence type="inferred from homology"/>
<comment type="caution">
    <text evidence="3">Lacks conserved residue(s) required for the propagation of feature annotation.</text>
</comment>
<dbReference type="InterPro" id="IPR019821">
    <property type="entry name" value="Kinesin_motor_CS"/>
</dbReference>
<feature type="compositionally biased region" description="Basic residues" evidence="6">
    <location>
        <begin position="618"/>
        <end position="628"/>
    </location>
</feature>
<dbReference type="SUPFAM" id="SSF52540">
    <property type="entry name" value="P-loop containing nucleoside triphosphate hydrolases"/>
    <property type="match status" value="1"/>
</dbReference>
<dbReference type="PANTHER" id="PTHR47968">
    <property type="entry name" value="CENTROMERE PROTEIN E"/>
    <property type="match status" value="1"/>
</dbReference>
<feature type="coiled-coil region" evidence="5">
    <location>
        <begin position="283"/>
        <end position="450"/>
    </location>
</feature>
<sequence>KRGIIPNAFQHIFDHVALSENEKYLVRASYFEIYQEEIRDLLSKDPKNRLELKENADSGVYVKDLTSFVVNSTSEIDHVMQAGKKNRSVGETLMNQASSRSHSVFTIVIECCSSDDRGEHIRVGKLNLVDLAGSERQSKTGATGDRLKEATKINLSLSALGNVISALIDGKSQHIPYRDSKLTRILQDSLGGNTKTVMCANAGPAGYNYDETISTLRYANRAKNIKNKPKINEDPKDAMLREYQEEIQRLKSQLMGMDPNGGGTVMIDGKEVDVSNIKGGVSEEFLKELQEKADQEKDEIKKRAEKEMRELMDRQDATEGDKRALKEKLKKEEKARLDMENQRLSLQNKLKAMEEKLVQGGEMANKAAKQEAELRKAEQELAARKESELALARQMAEHEENNLELEEKFGSLQDEVDAKTKKLKKLWGKFQSAKSEIKDLTEEFQVERQDMLDTIRDLTRQLKLKETIIANFVPPEEARQFDDVASGGRAVWKEEQETWVIPRQEITGNALRPRRYVSANGLKRPETEYSRHRKQYDTNPRYKGDNVVAQELDMPEKTTQDYEGPGMTSRIGPILSMSLQDDNDDEVQFSAVENSLGNPYLHYNPDEAGRENIGGAANKKKSSGKGKKDRPSTASKRKSKDKDKDKAEAKSEYDFGTRQEYK</sequence>
<evidence type="ECO:0000256" key="6">
    <source>
        <dbReference type="SAM" id="MobiDB-lite"/>
    </source>
</evidence>
<evidence type="ECO:0000259" key="7">
    <source>
        <dbReference type="PROSITE" id="PS50067"/>
    </source>
</evidence>
<reference evidence="8 9" key="1">
    <citation type="journal article" date="2023" name="Commun. Biol.">
        <title>Genome analysis of Parmales, the sister group of diatoms, reveals the evolutionary specialization of diatoms from phago-mixotrophs to photoautotrophs.</title>
        <authorList>
            <person name="Ban H."/>
            <person name="Sato S."/>
            <person name="Yoshikawa S."/>
            <person name="Yamada K."/>
            <person name="Nakamura Y."/>
            <person name="Ichinomiya M."/>
            <person name="Sato N."/>
            <person name="Blanc-Mathieu R."/>
            <person name="Endo H."/>
            <person name="Kuwata A."/>
            <person name="Ogata H."/>
        </authorList>
    </citation>
    <scope>NUCLEOTIDE SEQUENCE [LARGE SCALE GENOMIC DNA]</scope>
</reference>
<organism evidence="8 9">
    <name type="scientific">Tetraparma gracilis</name>
    <dbReference type="NCBI Taxonomy" id="2962635"/>
    <lineage>
        <taxon>Eukaryota</taxon>
        <taxon>Sar</taxon>
        <taxon>Stramenopiles</taxon>
        <taxon>Ochrophyta</taxon>
        <taxon>Bolidophyceae</taxon>
        <taxon>Parmales</taxon>
        <taxon>Triparmaceae</taxon>
        <taxon>Tetraparma</taxon>
    </lineage>
</organism>
<evidence type="ECO:0000313" key="8">
    <source>
        <dbReference type="EMBL" id="GMI32412.1"/>
    </source>
</evidence>
<keyword evidence="1 4" id="KW-0547">Nucleotide-binding</keyword>
<dbReference type="SMART" id="SM00129">
    <property type="entry name" value="KISc"/>
    <property type="match status" value="1"/>
</dbReference>
<dbReference type="InterPro" id="IPR027640">
    <property type="entry name" value="Kinesin-like_fam"/>
</dbReference>
<feature type="region of interest" description="Disordered" evidence="6">
    <location>
        <begin position="517"/>
        <end position="572"/>
    </location>
</feature>
<dbReference type="PROSITE" id="PS00411">
    <property type="entry name" value="KINESIN_MOTOR_1"/>
    <property type="match status" value="1"/>
</dbReference>
<dbReference type="PRINTS" id="PR00380">
    <property type="entry name" value="KINESINHEAVY"/>
</dbReference>
<keyword evidence="4" id="KW-0505">Motor protein</keyword>
<keyword evidence="2 4" id="KW-0067">ATP-binding</keyword>
<evidence type="ECO:0000256" key="1">
    <source>
        <dbReference type="ARBA" id="ARBA00022741"/>
    </source>
</evidence>
<keyword evidence="9" id="KW-1185">Reference proteome</keyword>
<comment type="caution">
    <text evidence="8">The sequence shown here is derived from an EMBL/GenBank/DDBJ whole genome shotgun (WGS) entry which is preliminary data.</text>
</comment>
<dbReference type="PROSITE" id="PS50067">
    <property type="entry name" value="KINESIN_MOTOR_2"/>
    <property type="match status" value="1"/>
</dbReference>
<feature type="non-terminal residue" evidence="8">
    <location>
        <position position="1"/>
    </location>
</feature>